<accession>A0A1Y5T6X9</accession>
<dbReference type="GO" id="GO:0000155">
    <property type="term" value="F:phosphorelay sensor kinase activity"/>
    <property type="evidence" value="ECO:0007669"/>
    <property type="project" value="InterPro"/>
</dbReference>
<evidence type="ECO:0000256" key="6">
    <source>
        <dbReference type="PROSITE-ProRule" id="PRU00169"/>
    </source>
</evidence>
<dbReference type="EC" id="2.7.13.3" evidence="2"/>
<dbReference type="InterPro" id="IPR036890">
    <property type="entry name" value="HATPase_C_sf"/>
</dbReference>
<evidence type="ECO:0000256" key="1">
    <source>
        <dbReference type="ARBA" id="ARBA00000085"/>
    </source>
</evidence>
<dbReference type="InterPro" id="IPR011006">
    <property type="entry name" value="CheY-like_superfamily"/>
</dbReference>
<dbReference type="AlphaFoldDB" id="A0A1Y5T6X9"/>
<dbReference type="PROSITE" id="PS50894">
    <property type="entry name" value="HPT"/>
    <property type="match status" value="1"/>
</dbReference>
<keyword evidence="3 6" id="KW-0597">Phosphoprotein</keyword>
<dbReference type="Gene3D" id="3.30.565.10">
    <property type="entry name" value="Histidine kinase-like ATPase, C-terminal domain"/>
    <property type="match status" value="1"/>
</dbReference>
<keyword evidence="10" id="KW-0808">Transferase</keyword>
<dbReference type="STRING" id="658057.SAMN04488032_12121"/>
<evidence type="ECO:0000256" key="5">
    <source>
        <dbReference type="PROSITE-ProRule" id="PRU00110"/>
    </source>
</evidence>
<evidence type="ECO:0000256" key="4">
    <source>
        <dbReference type="ARBA" id="ARBA00023012"/>
    </source>
</evidence>
<dbReference type="InterPro" id="IPR004358">
    <property type="entry name" value="Sig_transdc_His_kin-like_C"/>
</dbReference>
<dbReference type="Proteomes" id="UP000193307">
    <property type="component" value="Unassembled WGS sequence"/>
</dbReference>
<dbReference type="InterPro" id="IPR008207">
    <property type="entry name" value="Sig_transdc_His_kin_Hpt_dom"/>
</dbReference>
<dbReference type="InterPro" id="IPR005467">
    <property type="entry name" value="His_kinase_dom"/>
</dbReference>
<dbReference type="InterPro" id="IPR036097">
    <property type="entry name" value="HisK_dim/P_sf"/>
</dbReference>
<dbReference type="Gene3D" id="1.10.287.130">
    <property type="match status" value="1"/>
</dbReference>
<sequence length="578" mass="62681">MTSSDDTRVSRSRYNRECAARAEAEKLLERKSRELFEANTALSANSQQLTEAVETRTAELVQALERAAAASVARSRFIATMSHEIRTPLGGLLGMIDLLAMDEVDAGKMELLNYAKAAGTGLSRIVNDVLDFSKMEAGVFVFEEEDVDIRALVKSISMLYTSLGKDTARTITLQIDDSVPQLFLSDATRIRQVISNLISNALRYSTDGPIIVRATATPHAQGALLRCEVEDHGVGIPPEKFNDLFKDFSQVANPLTVAAQGTGLGLAICKRIMDGLGGRIGVESKQGAGSTFWIELAVTVVSASLAHSYQGSDAETATLPPCIKGKHILIAEDNIINQKMLLAYAQRMDVSVDLAENGRIAVEKFAPGKYDLILMDIAMPEMDGIEATRQIFAKWPKDSVPPILALTAHVADAIEGESKQVGINRILSKPIPYDELKTALEDTLCLTSITAHAAINTPENQISSVEDLLLAEMQPVVGENLLNIFSAEGLIDLADKFVTDCKVRVELLIVAEQSGDTDAARKQGHSIKGACLAMGFKNMAELAKRIEHYPTSSNEVPLIEIAQELSKKVDKIDTIISK</sequence>
<feature type="domain" description="Histidine kinase" evidence="7">
    <location>
        <begin position="80"/>
        <end position="300"/>
    </location>
</feature>
<dbReference type="SMART" id="SM00448">
    <property type="entry name" value="REC"/>
    <property type="match status" value="1"/>
</dbReference>
<dbReference type="PANTHER" id="PTHR45339">
    <property type="entry name" value="HYBRID SIGNAL TRANSDUCTION HISTIDINE KINASE J"/>
    <property type="match status" value="1"/>
</dbReference>
<evidence type="ECO:0000259" key="8">
    <source>
        <dbReference type="PROSITE" id="PS50110"/>
    </source>
</evidence>
<feature type="domain" description="Response regulatory" evidence="8">
    <location>
        <begin position="327"/>
        <end position="444"/>
    </location>
</feature>
<keyword evidence="11" id="KW-1185">Reference proteome</keyword>
<dbReference type="CDD" id="cd17546">
    <property type="entry name" value="REC_hyHK_CKI1_RcsC-like"/>
    <property type="match status" value="1"/>
</dbReference>
<dbReference type="GO" id="GO:0005524">
    <property type="term" value="F:ATP binding"/>
    <property type="evidence" value="ECO:0007669"/>
    <property type="project" value="UniProtKB-KW"/>
</dbReference>
<feature type="modified residue" description="Phosphohistidine" evidence="5">
    <location>
        <position position="525"/>
    </location>
</feature>
<dbReference type="SUPFAM" id="SSF47384">
    <property type="entry name" value="Homodimeric domain of signal transducing histidine kinase"/>
    <property type="match status" value="1"/>
</dbReference>
<evidence type="ECO:0000256" key="3">
    <source>
        <dbReference type="ARBA" id="ARBA00022553"/>
    </source>
</evidence>
<dbReference type="RefSeq" id="WP_085849957.1">
    <property type="nucleotide sequence ID" value="NZ_FWFW01000010.1"/>
</dbReference>
<dbReference type="SMART" id="SM00387">
    <property type="entry name" value="HATPase_c"/>
    <property type="match status" value="1"/>
</dbReference>
<dbReference type="InterPro" id="IPR003594">
    <property type="entry name" value="HATPase_dom"/>
</dbReference>
<evidence type="ECO:0000256" key="2">
    <source>
        <dbReference type="ARBA" id="ARBA00012438"/>
    </source>
</evidence>
<dbReference type="InterPro" id="IPR001789">
    <property type="entry name" value="Sig_transdc_resp-reg_receiver"/>
</dbReference>
<dbReference type="InterPro" id="IPR003661">
    <property type="entry name" value="HisK_dim/P_dom"/>
</dbReference>
<evidence type="ECO:0000259" key="7">
    <source>
        <dbReference type="PROSITE" id="PS50109"/>
    </source>
</evidence>
<dbReference type="Gene3D" id="3.40.50.2300">
    <property type="match status" value="1"/>
</dbReference>
<dbReference type="PROSITE" id="PS50110">
    <property type="entry name" value="RESPONSE_REGULATORY"/>
    <property type="match status" value="1"/>
</dbReference>
<dbReference type="SUPFAM" id="SSF52172">
    <property type="entry name" value="CheY-like"/>
    <property type="match status" value="1"/>
</dbReference>
<protein>
    <recommendedName>
        <fullName evidence="2">histidine kinase</fullName>
        <ecNumber evidence="2">2.7.13.3</ecNumber>
    </recommendedName>
</protein>
<dbReference type="PANTHER" id="PTHR45339:SF5">
    <property type="entry name" value="HISTIDINE KINASE"/>
    <property type="match status" value="1"/>
</dbReference>
<feature type="modified residue" description="4-aspartylphosphate" evidence="6">
    <location>
        <position position="376"/>
    </location>
</feature>
<feature type="domain" description="HPt" evidence="9">
    <location>
        <begin position="486"/>
        <end position="578"/>
    </location>
</feature>
<dbReference type="Pfam" id="PF00512">
    <property type="entry name" value="HisKA"/>
    <property type="match status" value="1"/>
</dbReference>
<proteinExistence type="predicted"/>
<evidence type="ECO:0000313" key="10">
    <source>
        <dbReference type="EMBL" id="SLN55361.1"/>
    </source>
</evidence>
<dbReference type="SUPFAM" id="SSF47226">
    <property type="entry name" value="Histidine-containing phosphotransfer domain, HPT domain"/>
    <property type="match status" value="1"/>
</dbReference>
<dbReference type="EMBL" id="FWFW01000010">
    <property type="protein sequence ID" value="SLN55361.1"/>
    <property type="molecule type" value="Genomic_DNA"/>
</dbReference>
<dbReference type="Pfam" id="PF02518">
    <property type="entry name" value="HATPase_c"/>
    <property type="match status" value="1"/>
</dbReference>
<dbReference type="PROSITE" id="PS50109">
    <property type="entry name" value="HIS_KIN"/>
    <property type="match status" value="1"/>
</dbReference>
<evidence type="ECO:0000259" key="9">
    <source>
        <dbReference type="PROSITE" id="PS50894"/>
    </source>
</evidence>
<dbReference type="Gene3D" id="1.20.120.160">
    <property type="entry name" value="HPT domain"/>
    <property type="match status" value="1"/>
</dbReference>
<dbReference type="CDD" id="cd16922">
    <property type="entry name" value="HATPase_EvgS-ArcB-TorS-like"/>
    <property type="match status" value="1"/>
</dbReference>
<dbReference type="OrthoDB" id="9801651at2"/>
<dbReference type="SUPFAM" id="SSF55874">
    <property type="entry name" value="ATPase domain of HSP90 chaperone/DNA topoisomerase II/histidine kinase"/>
    <property type="match status" value="1"/>
</dbReference>
<dbReference type="PRINTS" id="PR00344">
    <property type="entry name" value="BCTRLSENSOR"/>
</dbReference>
<reference evidence="10 11" key="1">
    <citation type="submission" date="2017-03" db="EMBL/GenBank/DDBJ databases">
        <authorList>
            <person name="Afonso C.L."/>
            <person name="Miller P.J."/>
            <person name="Scott M.A."/>
            <person name="Spackman E."/>
            <person name="Goraichik I."/>
            <person name="Dimitrov K.M."/>
            <person name="Suarez D.L."/>
            <person name="Swayne D.E."/>
        </authorList>
    </citation>
    <scope>NUCLEOTIDE SEQUENCE [LARGE SCALE GENOMIC DNA]</scope>
    <source>
        <strain evidence="10 11">CECT 7971</strain>
    </source>
</reference>
<keyword evidence="4" id="KW-0902">Two-component regulatory system</keyword>
<dbReference type="Pfam" id="PF00072">
    <property type="entry name" value="Response_reg"/>
    <property type="match status" value="1"/>
</dbReference>
<dbReference type="GO" id="GO:0005886">
    <property type="term" value="C:plasma membrane"/>
    <property type="evidence" value="ECO:0007669"/>
    <property type="project" value="UniProtKB-SubCell"/>
</dbReference>
<dbReference type="SMART" id="SM00388">
    <property type="entry name" value="HisKA"/>
    <property type="match status" value="1"/>
</dbReference>
<dbReference type="InterPro" id="IPR036641">
    <property type="entry name" value="HPT_dom_sf"/>
</dbReference>
<evidence type="ECO:0000313" key="11">
    <source>
        <dbReference type="Proteomes" id="UP000193307"/>
    </source>
</evidence>
<dbReference type="CDD" id="cd00082">
    <property type="entry name" value="HisKA"/>
    <property type="match status" value="1"/>
</dbReference>
<name>A0A1Y5T6X9_9RHOB</name>
<comment type="catalytic activity">
    <reaction evidence="1">
        <text>ATP + protein L-histidine = ADP + protein N-phospho-L-histidine.</text>
        <dbReference type="EC" id="2.7.13.3"/>
    </reaction>
</comment>
<gene>
    <name evidence="10" type="primary">arcB_3</name>
    <name evidence="10" type="ORF">PAM7971_02844</name>
</gene>
<organism evidence="10 11">
    <name type="scientific">Pacificibacter marinus</name>
    <dbReference type="NCBI Taxonomy" id="658057"/>
    <lineage>
        <taxon>Bacteria</taxon>
        <taxon>Pseudomonadati</taxon>
        <taxon>Pseudomonadota</taxon>
        <taxon>Alphaproteobacteria</taxon>
        <taxon>Rhodobacterales</taxon>
        <taxon>Roseobacteraceae</taxon>
        <taxon>Pacificibacter</taxon>
    </lineage>
</organism>
<dbReference type="Pfam" id="PF01627">
    <property type="entry name" value="Hpt"/>
    <property type="match status" value="1"/>
</dbReference>